<feature type="chain" id="PRO_5039322206" evidence="3">
    <location>
        <begin position="31"/>
        <end position="233"/>
    </location>
</feature>
<keyword evidence="5" id="KW-1185">Reference proteome</keyword>
<evidence type="ECO:0000256" key="2">
    <source>
        <dbReference type="SAM" id="MobiDB-lite"/>
    </source>
</evidence>
<protein>
    <submittedName>
        <fullName evidence="4">Class F sortase</fullName>
    </submittedName>
</protein>
<evidence type="ECO:0000313" key="5">
    <source>
        <dbReference type="Proteomes" id="UP000663937"/>
    </source>
</evidence>
<dbReference type="GO" id="GO:0016787">
    <property type="term" value="F:hydrolase activity"/>
    <property type="evidence" value="ECO:0007669"/>
    <property type="project" value="UniProtKB-KW"/>
</dbReference>
<evidence type="ECO:0000256" key="1">
    <source>
        <dbReference type="ARBA" id="ARBA00022801"/>
    </source>
</evidence>
<dbReference type="CDD" id="cd05829">
    <property type="entry name" value="Sortase_F"/>
    <property type="match status" value="1"/>
</dbReference>
<dbReference type="KEGG" id="psic:J4E96_18805"/>
<dbReference type="Gene3D" id="2.40.260.10">
    <property type="entry name" value="Sortase"/>
    <property type="match status" value="1"/>
</dbReference>
<name>A0A8A4ZI51_9MICO</name>
<keyword evidence="3" id="KW-0732">Signal</keyword>
<dbReference type="Pfam" id="PF04203">
    <property type="entry name" value="Sortase"/>
    <property type="match status" value="1"/>
</dbReference>
<dbReference type="InterPro" id="IPR005754">
    <property type="entry name" value="Sortase"/>
</dbReference>
<organism evidence="4 5">
    <name type="scientific">Pengzhenrongella sicca</name>
    <dbReference type="NCBI Taxonomy" id="2819238"/>
    <lineage>
        <taxon>Bacteria</taxon>
        <taxon>Bacillati</taxon>
        <taxon>Actinomycetota</taxon>
        <taxon>Actinomycetes</taxon>
        <taxon>Micrococcales</taxon>
        <taxon>Pengzhenrongella</taxon>
    </lineage>
</organism>
<feature type="signal peptide" evidence="3">
    <location>
        <begin position="1"/>
        <end position="30"/>
    </location>
</feature>
<dbReference type="RefSeq" id="WP_227423569.1">
    <property type="nucleotide sequence ID" value="NZ_CP071868.1"/>
</dbReference>
<accession>A0A8A4ZI51</accession>
<feature type="compositionally biased region" description="Pro residues" evidence="2">
    <location>
        <begin position="36"/>
        <end position="65"/>
    </location>
</feature>
<evidence type="ECO:0000256" key="3">
    <source>
        <dbReference type="SAM" id="SignalP"/>
    </source>
</evidence>
<dbReference type="InterPro" id="IPR042001">
    <property type="entry name" value="Sortase_F"/>
</dbReference>
<evidence type="ECO:0000313" key="4">
    <source>
        <dbReference type="EMBL" id="QTE29298.1"/>
    </source>
</evidence>
<dbReference type="InterPro" id="IPR023365">
    <property type="entry name" value="Sortase_dom-sf"/>
</dbReference>
<dbReference type="EMBL" id="CP071868">
    <property type="protein sequence ID" value="QTE29298.1"/>
    <property type="molecule type" value="Genomic_DNA"/>
</dbReference>
<sequence>MAPGSPARRRGCRAAVAVLLAAALTGGLGACGAGPAPAPGSPPAATPATPTPTPSPSPPDGPEPTPVAVVRADLAAAAAPGTVAPVALTIAALGLEVPVDPVGVAPDGQMEIPPLAERAGWYRFGAAPGEPAGTAVIAAHVDSVASAGLGPFARLGDAAPGDAVDVVLADGSTLRYTVTAVERMAKPAVAWADVFRRDGSARLILVTCGGTFARDAGRYSDNVIVTSEPAGQR</sequence>
<dbReference type="AlphaFoldDB" id="A0A8A4ZI51"/>
<feature type="region of interest" description="Disordered" evidence="2">
    <location>
        <begin position="30"/>
        <end position="66"/>
    </location>
</feature>
<reference evidence="4" key="1">
    <citation type="submission" date="2021-03" db="EMBL/GenBank/DDBJ databases">
        <title>Pengzhenrongella sicca gen. nov., sp. nov., a new member of suborder Micrococcineae isolated from High-Arctic tundra soil.</title>
        <authorList>
            <person name="Peng F."/>
        </authorList>
    </citation>
    <scope>NUCLEOTIDE SEQUENCE</scope>
    <source>
        <strain evidence="4">LRZ-2</strain>
    </source>
</reference>
<proteinExistence type="predicted"/>
<dbReference type="Proteomes" id="UP000663937">
    <property type="component" value="Chromosome"/>
</dbReference>
<keyword evidence="1" id="KW-0378">Hydrolase</keyword>
<gene>
    <name evidence="4" type="ORF">J4E96_18805</name>
</gene>